<organism evidence="1 2">
    <name type="scientific">Fibrella aestuarina BUZ 2</name>
    <dbReference type="NCBI Taxonomy" id="1166018"/>
    <lineage>
        <taxon>Bacteria</taxon>
        <taxon>Pseudomonadati</taxon>
        <taxon>Bacteroidota</taxon>
        <taxon>Cytophagia</taxon>
        <taxon>Cytophagales</taxon>
        <taxon>Spirosomataceae</taxon>
        <taxon>Fibrella</taxon>
    </lineage>
</organism>
<dbReference type="PATRIC" id="fig|1166018.3.peg.1700"/>
<evidence type="ECO:0000313" key="2">
    <source>
        <dbReference type="Proteomes" id="UP000011058"/>
    </source>
</evidence>
<dbReference type="STRING" id="1166018.FAES_4731"/>
<evidence type="ECO:0000313" key="1">
    <source>
        <dbReference type="EMBL" id="CCH02730.1"/>
    </source>
</evidence>
<dbReference type="HOGENOM" id="CLU_1173946_0_0_10"/>
<proteinExistence type="predicted"/>
<dbReference type="Proteomes" id="UP000011058">
    <property type="component" value="Chromosome"/>
</dbReference>
<protein>
    <submittedName>
        <fullName evidence="1">Uncharacterized protein</fullName>
    </submittedName>
</protein>
<reference evidence="1 2" key="1">
    <citation type="journal article" date="2012" name="J. Bacteriol.">
        <title>Genome Sequence of Fibrella aestuarina BUZ 2T, a Filamentous Marine Bacterium.</title>
        <authorList>
            <person name="Filippini M."/>
            <person name="Qi W."/>
            <person name="Blom J."/>
            <person name="Goesmann A."/>
            <person name="Smits T.H."/>
            <person name="Bagheri H.C."/>
        </authorList>
    </citation>
    <scope>NUCLEOTIDE SEQUENCE [LARGE SCALE GENOMIC DNA]</scope>
    <source>
        <strain evidence="2">BUZ 2T</strain>
    </source>
</reference>
<gene>
    <name evidence="1" type="ORF">FAES_4731</name>
</gene>
<dbReference type="AlphaFoldDB" id="I0KF27"/>
<dbReference type="eggNOG" id="ENOG5032ZCE">
    <property type="taxonomic scope" value="Bacteria"/>
</dbReference>
<dbReference type="EMBL" id="HE796683">
    <property type="protein sequence ID" value="CCH02730.1"/>
    <property type="molecule type" value="Genomic_DNA"/>
</dbReference>
<sequence>MPLCTSLHMYRASACVGRDKERHYGKRMKTGQCYGLVVGFALIAQLGYGQSGQGAPRLIDAVGIKLTTTGPGIMLSRTVSQTHRLDLVVQGQYIAYRKPIKVDVSSESYLNIAPDVMIGLVQAGVNWHPFRRSSFFVAGGIAYSWHPYIGAVATTDTKLKLDGLELTPEDVGTVDLRLQWQSVLGYVGWGFGRAVPRKRFGVGVEMGVYYLGRPRVNLAYEGFLETTTLDEQVPIVENNLRNYRYLPTLNLRLTYNLNRPTL</sequence>
<dbReference type="Gene3D" id="2.40.160.170">
    <property type="match status" value="1"/>
</dbReference>
<keyword evidence="2" id="KW-1185">Reference proteome</keyword>
<dbReference type="KEGG" id="fae:FAES_4731"/>
<name>I0KF27_9BACT</name>
<accession>I0KF27</accession>